<name>A0A1I8G9S3_9PLAT</name>
<feature type="signal peptide" evidence="1">
    <location>
        <begin position="1"/>
        <end position="23"/>
    </location>
</feature>
<protein>
    <submittedName>
        <fullName evidence="3">Secreted protein</fullName>
    </submittedName>
</protein>
<feature type="chain" id="PRO_5009319180" evidence="1">
    <location>
        <begin position="24"/>
        <end position="66"/>
    </location>
</feature>
<evidence type="ECO:0000313" key="2">
    <source>
        <dbReference type="Proteomes" id="UP000095280"/>
    </source>
</evidence>
<dbReference type="AlphaFoldDB" id="A0A1I8G9S3"/>
<proteinExistence type="predicted"/>
<organism evidence="2 3">
    <name type="scientific">Macrostomum lignano</name>
    <dbReference type="NCBI Taxonomy" id="282301"/>
    <lineage>
        <taxon>Eukaryota</taxon>
        <taxon>Metazoa</taxon>
        <taxon>Spiralia</taxon>
        <taxon>Lophotrochozoa</taxon>
        <taxon>Platyhelminthes</taxon>
        <taxon>Rhabditophora</taxon>
        <taxon>Macrostomorpha</taxon>
        <taxon>Macrostomida</taxon>
        <taxon>Macrostomidae</taxon>
        <taxon>Macrostomum</taxon>
    </lineage>
</organism>
<evidence type="ECO:0000313" key="3">
    <source>
        <dbReference type="WBParaSite" id="maker-uti_cns_0001137-snap-gene-0.4-mRNA-1"/>
    </source>
</evidence>
<keyword evidence="1" id="KW-0732">Signal</keyword>
<accession>A0A1I8G9S3</accession>
<keyword evidence="2" id="KW-1185">Reference proteome</keyword>
<dbReference type="Proteomes" id="UP000095280">
    <property type="component" value="Unplaced"/>
</dbReference>
<dbReference type="WBParaSite" id="maker-uti_cns_0001137-snap-gene-0.4-mRNA-1">
    <property type="protein sequence ID" value="maker-uti_cns_0001137-snap-gene-0.4-mRNA-1"/>
    <property type="gene ID" value="maker-uti_cns_0001137-snap-gene-0.4"/>
</dbReference>
<sequence>MKLPKLLAFLLLLACSLTVQVSAEQCSLMPPNYRPARKNPGLYLSNSTVDARVCRYECSRIRPPPR</sequence>
<evidence type="ECO:0000256" key="1">
    <source>
        <dbReference type="SAM" id="SignalP"/>
    </source>
</evidence>
<reference evidence="3" key="1">
    <citation type="submission" date="2016-11" db="UniProtKB">
        <authorList>
            <consortium name="WormBaseParasite"/>
        </authorList>
    </citation>
    <scope>IDENTIFICATION</scope>
</reference>